<feature type="domain" description="Glycosyltransferase subfamily 4-like N-terminal" evidence="2">
    <location>
        <begin position="16"/>
        <end position="188"/>
    </location>
</feature>
<dbReference type="SUPFAM" id="SSF53756">
    <property type="entry name" value="UDP-Glycosyltransferase/glycogen phosphorylase"/>
    <property type="match status" value="1"/>
</dbReference>
<name>A0A1H5WTT0_9SPHI</name>
<evidence type="ECO:0000259" key="2">
    <source>
        <dbReference type="Pfam" id="PF13439"/>
    </source>
</evidence>
<dbReference type="PANTHER" id="PTHR45947">
    <property type="entry name" value="SULFOQUINOVOSYL TRANSFERASE SQD2"/>
    <property type="match status" value="1"/>
</dbReference>
<dbReference type="PANTHER" id="PTHR45947:SF3">
    <property type="entry name" value="SULFOQUINOVOSYL TRANSFERASE SQD2"/>
    <property type="match status" value="1"/>
</dbReference>
<dbReference type="Gene3D" id="3.40.50.2000">
    <property type="entry name" value="Glycogen Phosphorylase B"/>
    <property type="match status" value="2"/>
</dbReference>
<evidence type="ECO:0000259" key="1">
    <source>
        <dbReference type="Pfam" id="PF00534"/>
    </source>
</evidence>
<dbReference type="Proteomes" id="UP000236731">
    <property type="component" value="Unassembled WGS sequence"/>
</dbReference>
<dbReference type="InterPro" id="IPR050194">
    <property type="entry name" value="Glycosyltransferase_grp1"/>
</dbReference>
<dbReference type="Pfam" id="PF00534">
    <property type="entry name" value="Glycos_transf_1"/>
    <property type="match status" value="1"/>
</dbReference>
<organism evidence="3 4">
    <name type="scientific">Sphingobacterium lactis</name>
    <dbReference type="NCBI Taxonomy" id="797291"/>
    <lineage>
        <taxon>Bacteria</taxon>
        <taxon>Pseudomonadati</taxon>
        <taxon>Bacteroidota</taxon>
        <taxon>Sphingobacteriia</taxon>
        <taxon>Sphingobacteriales</taxon>
        <taxon>Sphingobacteriaceae</taxon>
        <taxon>Sphingobacterium</taxon>
    </lineage>
</organism>
<dbReference type="Pfam" id="PF13439">
    <property type="entry name" value="Glyco_transf_4"/>
    <property type="match status" value="1"/>
</dbReference>
<feature type="domain" description="Glycosyl transferase family 1" evidence="1">
    <location>
        <begin position="205"/>
        <end position="352"/>
    </location>
</feature>
<keyword evidence="4" id="KW-1185">Reference proteome</keyword>
<dbReference type="InterPro" id="IPR028098">
    <property type="entry name" value="Glyco_trans_4-like_N"/>
</dbReference>
<sequence>MKKVAFFSEILIEDFDGASRTMFQIINRIDSSSFSYLFIHGKGPDKVQSHQSYQVPTLRIPINEDYSFAVPQLTKAKLEAALDEFQPDVIHIATPSLLGFFALKYAKRKNIPVISIYHTHFISYIAYYLRNLSTLIRPVEYWMRKAMLRFYNSCQKIYVPAHNIMEELKEIGIHGDRLALWQRGIDLNLFNPAKRNPAYIQSITHNQKPNILFASRLVWEKNVQTLIAIYQQLKRSGVDCNFIVAGDGSAYEDARQQMPEAFFLGKLNHGELSKLYASSDVFVFTSTSETYGNVVIEAMASGLPCVIANGGGSASLVEHDLNGFKCTPNNPLEYVYYIDKILKDERVKNRLQHEGLAYVQQLDWTSLANTYFADICALSRAPMNTLNWASNAS</sequence>
<reference evidence="4" key="1">
    <citation type="submission" date="2016-10" db="EMBL/GenBank/DDBJ databases">
        <authorList>
            <person name="Varghese N."/>
            <person name="Submissions S."/>
        </authorList>
    </citation>
    <scope>NUCLEOTIDE SEQUENCE [LARGE SCALE GENOMIC DNA]</scope>
    <source>
        <strain evidence="4">DSM 22361</strain>
    </source>
</reference>
<proteinExistence type="predicted"/>
<evidence type="ECO:0000313" key="4">
    <source>
        <dbReference type="Proteomes" id="UP000236731"/>
    </source>
</evidence>
<dbReference type="RefSeq" id="WP_103905814.1">
    <property type="nucleotide sequence ID" value="NZ_CP049246.1"/>
</dbReference>
<dbReference type="OrthoDB" id="596635at2"/>
<protein>
    <submittedName>
        <fullName evidence="3">Glycosyltransferase involved in cell wall bisynthesis</fullName>
    </submittedName>
</protein>
<gene>
    <name evidence="3" type="ORF">SAMN05421877_104160</name>
</gene>
<dbReference type="GO" id="GO:0016757">
    <property type="term" value="F:glycosyltransferase activity"/>
    <property type="evidence" value="ECO:0007669"/>
    <property type="project" value="InterPro"/>
</dbReference>
<dbReference type="EMBL" id="FNUT01000004">
    <property type="protein sequence ID" value="SEG02715.1"/>
    <property type="molecule type" value="Genomic_DNA"/>
</dbReference>
<evidence type="ECO:0000313" key="3">
    <source>
        <dbReference type="EMBL" id="SEG02715.1"/>
    </source>
</evidence>
<accession>A0A1H5WTT0</accession>
<dbReference type="AlphaFoldDB" id="A0A1H5WTT0"/>
<dbReference type="InterPro" id="IPR001296">
    <property type="entry name" value="Glyco_trans_1"/>
</dbReference>
<keyword evidence="3" id="KW-0808">Transferase</keyword>
<dbReference type="CDD" id="cd03814">
    <property type="entry name" value="GT4-like"/>
    <property type="match status" value="1"/>
</dbReference>